<protein>
    <submittedName>
        <fullName evidence="6">Microsomal glutathione S-transferase 3</fullName>
    </submittedName>
</protein>
<dbReference type="AlphaFoldDB" id="A0A1R1XAY9"/>
<organism evidence="6 7">
    <name type="scientific">Smittium culicis</name>
    <dbReference type="NCBI Taxonomy" id="133412"/>
    <lineage>
        <taxon>Eukaryota</taxon>
        <taxon>Fungi</taxon>
        <taxon>Fungi incertae sedis</taxon>
        <taxon>Zoopagomycota</taxon>
        <taxon>Kickxellomycotina</taxon>
        <taxon>Harpellomycetes</taxon>
        <taxon>Harpellales</taxon>
        <taxon>Legeriomycetaceae</taxon>
        <taxon>Smittium</taxon>
    </lineage>
</organism>
<dbReference type="Proteomes" id="UP000187283">
    <property type="component" value="Unassembled WGS sequence"/>
</dbReference>
<dbReference type="InterPro" id="IPR001129">
    <property type="entry name" value="Membr-assoc_MAPEG"/>
</dbReference>
<sequence>MISIGNGYAWNLLAATVMGLQCFAAGHSVYDARKKYKVDYPDMGSGRFSAKLSDKEWAEFNNIMRVHQNYVEQLPLAILSVLVNGLFNPIQSAIAGEVYIIGRFIYAYGYKSHGPKGRMTGAMITILAILFNVGSSFVGIYNTLKSA</sequence>
<evidence type="ECO:0000256" key="1">
    <source>
        <dbReference type="ARBA" id="ARBA00004141"/>
    </source>
</evidence>
<dbReference type="PANTHER" id="PTHR10250">
    <property type="entry name" value="MICROSOMAL GLUTATHIONE S-TRANSFERASE"/>
    <property type="match status" value="1"/>
</dbReference>
<comment type="subcellular location">
    <subcellularLocation>
        <location evidence="1">Membrane</location>
        <topology evidence="1">Multi-pass membrane protein</topology>
    </subcellularLocation>
</comment>
<dbReference type="PANTHER" id="PTHR10250:SF15">
    <property type="entry name" value="MICROSOMAL GLUTATHIONE S-TRANSFERASE-RELATED"/>
    <property type="match status" value="1"/>
</dbReference>
<keyword evidence="4 5" id="KW-0472">Membrane</keyword>
<dbReference type="Gene3D" id="1.20.120.550">
    <property type="entry name" value="Membrane associated eicosanoid/glutathione metabolism-like domain"/>
    <property type="match status" value="1"/>
</dbReference>
<keyword evidence="2 5" id="KW-0812">Transmembrane</keyword>
<feature type="transmembrane region" description="Helical" evidence="5">
    <location>
        <begin position="121"/>
        <end position="141"/>
    </location>
</feature>
<proteinExistence type="predicted"/>
<dbReference type="SUPFAM" id="SSF161084">
    <property type="entry name" value="MAPEG domain-like"/>
    <property type="match status" value="1"/>
</dbReference>
<name>A0A1R1XAY9_9FUNG</name>
<gene>
    <name evidence="6" type="ORF">AYI70_g9497</name>
</gene>
<evidence type="ECO:0000256" key="4">
    <source>
        <dbReference type="ARBA" id="ARBA00023136"/>
    </source>
</evidence>
<evidence type="ECO:0000256" key="3">
    <source>
        <dbReference type="ARBA" id="ARBA00022989"/>
    </source>
</evidence>
<dbReference type="InterPro" id="IPR050997">
    <property type="entry name" value="MAPEG"/>
</dbReference>
<evidence type="ECO:0000313" key="6">
    <source>
        <dbReference type="EMBL" id="OMJ11776.1"/>
    </source>
</evidence>
<dbReference type="GO" id="GO:0005783">
    <property type="term" value="C:endoplasmic reticulum"/>
    <property type="evidence" value="ECO:0007669"/>
    <property type="project" value="TreeGrafter"/>
</dbReference>
<reference evidence="6 7" key="1">
    <citation type="submission" date="2017-01" db="EMBL/GenBank/DDBJ databases">
        <authorList>
            <person name="Mah S.A."/>
            <person name="Swanson W.J."/>
            <person name="Moy G.W."/>
            <person name="Vacquier V.D."/>
        </authorList>
    </citation>
    <scope>NUCLEOTIDE SEQUENCE [LARGE SCALE GENOMIC DNA]</scope>
    <source>
        <strain evidence="6 7">GSMNP</strain>
    </source>
</reference>
<feature type="transmembrane region" description="Helical" evidence="5">
    <location>
        <begin position="12"/>
        <end position="30"/>
    </location>
</feature>
<dbReference type="GO" id="GO:0016020">
    <property type="term" value="C:membrane"/>
    <property type="evidence" value="ECO:0007669"/>
    <property type="project" value="UniProtKB-SubCell"/>
</dbReference>
<dbReference type="GO" id="GO:0004602">
    <property type="term" value="F:glutathione peroxidase activity"/>
    <property type="evidence" value="ECO:0007669"/>
    <property type="project" value="TreeGrafter"/>
</dbReference>
<dbReference type="InterPro" id="IPR023352">
    <property type="entry name" value="MAPEG-like_dom_sf"/>
</dbReference>
<keyword evidence="7" id="KW-1185">Reference proteome</keyword>
<evidence type="ECO:0000313" key="7">
    <source>
        <dbReference type="Proteomes" id="UP000187283"/>
    </source>
</evidence>
<dbReference type="EMBL" id="LSSN01004293">
    <property type="protein sequence ID" value="OMJ11776.1"/>
    <property type="molecule type" value="Genomic_DNA"/>
</dbReference>
<keyword evidence="3 5" id="KW-1133">Transmembrane helix</keyword>
<dbReference type="STRING" id="133412.A0A1R1XAY9"/>
<evidence type="ECO:0000256" key="2">
    <source>
        <dbReference type="ARBA" id="ARBA00022692"/>
    </source>
</evidence>
<evidence type="ECO:0000256" key="5">
    <source>
        <dbReference type="SAM" id="Phobius"/>
    </source>
</evidence>
<dbReference type="GO" id="GO:0004364">
    <property type="term" value="F:glutathione transferase activity"/>
    <property type="evidence" value="ECO:0007669"/>
    <property type="project" value="TreeGrafter"/>
</dbReference>
<dbReference type="GO" id="GO:0005635">
    <property type="term" value="C:nuclear envelope"/>
    <property type="evidence" value="ECO:0007669"/>
    <property type="project" value="TreeGrafter"/>
</dbReference>
<keyword evidence="6" id="KW-0808">Transferase</keyword>
<comment type="caution">
    <text evidence="6">The sequence shown here is derived from an EMBL/GenBank/DDBJ whole genome shotgun (WGS) entry which is preliminary data.</text>
</comment>
<dbReference type="OrthoDB" id="410651at2759"/>
<accession>A0A1R1XAY9</accession>
<dbReference type="Pfam" id="PF01124">
    <property type="entry name" value="MAPEG"/>
    <property type="match status" value="1"/>
</dbReference>